<proteinExistence type="predicted"/>
<organism evidence="1 2">
    <name type="scientific">Geodia barretti</name>
    <name type="common">Barrett's horny sponge</name>
    <dbReference type="NCBI Taxonomy" id="519541"/>
    <lineage>
        <taxon>Eukaryota</taxon>
        <taxon>Metazoa</taxon>
        <taxon>Porifera</taxon>
        <taxon>Demospongiae</taxon>
        <taxon>Heteroscleromorpha</taxon>
        <taxon>Tetractinellida</taxon>
        <taxon>Astrophorina</taxon>
        <taxon>Geodiidae</taxon>
        <taxon>Geodia</taxon>
    </lineage>
</organism>
<protein>
    <submittedName>
        <fullName evidence="1">Uncharacterized protein</fullName>
    </submittedName>
</protein>
<dbReference type="EMBL" id="CASHTH010002927">
    <property type="protein sequence ID" value="CAI8037350.1"/>
    <property type="molecule type" value="Genomic_DNA"/>
</dbReference>
<accession>A0AA35SWD3</accession>
<name>A0AA35SWD3_GEOBA</name>
<keyword evidence="2" id="KW-1185">Reference proteome</keyword>
<evidence type="ECO:0000313" key="2">
    <source>
        <dbReference type="Proteomes" id="UP001174909"/>
    </source>
</evidence>
<dbReference type="Proteomes" id="UP001174909">
    <property type="component" value="Unassembled WGS sequence"/>
</dbReference>
<reference evidence="1" key="1">
    <citation type="submission" date="2023-03" db="EMBL/GenBank/DDBJ databases">
        <authorList>
            <person name="Steffen K."/>
            <person name="Cardenas P."/>
        </authorList>
    </citation>
    <scope>NUCLEOTIDE SEQUENCE</scope>
</reference>
<dbReference type="AlphaFoldDB" id="A0AA35SWD3"/>
<comment type="caution">
    <text evidence="1">The sequence shown here is derived from an EMBL/GenBank/DDBJ whole genome shotgun (WGS) entry which is preliminary data.</text>
</comment>
<evidence type="ECO:0000313" key="1">
    <source>
        <dbReference type="EMBL" id="CAI8037350.1"/>
    </source>
</evidence>
<sequence>MQLKFITHGDTHTTQSTHFPLLELSVATKEMRAGDGNTGQNKTGKNYDYDDKCNSVNSFLFSQFCYFVLFLQ</sequence>
<gene>
    <name evidence="1" type="ORF">GBAR_LOCUS20874</name>
</gene>